<accession>A0A484FGY6</accession>
<proteinExistence type="predicted"/>
<dbReference type="STRING" id="1213857.A0A484FGY6"/>
<protein>
    <submittedName>
        <fullName evidence="3">Uncharacterized protein</fullName>
    </submittedName>
</protein>
<keyword evidence="2" id="KW-0472">Membrane</keyword>
<reference evidence="4" key="2">
    <citation type="journal article" date="2019" name="Mol. Plant Microbe Interact.">
        <title>Genome sequence resources for four phytopathogenic fungi from the Colletotrichum orbiculare species complex.</title>
        <authorList>
            <person name="Gan P."/>
            <person name="Tsushima A."/>
            <person name="Narusaka M."/>
            <person name="Narusaka Y."/>
            <person name="Takano Y."/>
            <person name="Kubo Y."/>
            <person name="Shirasu K."/>
        </authorList>
    </citation>
    <scope>GENOME REANNOTATION</scope>
    <source>
        <strain evidence="4">104-T / ATCC 96160 / CBS 514.97 / LARS 414 / MAFF 240422</strain>
    </source>
</reference>
<evidence type="ECO:0000313" key="3">
    <source>
        <dbReference type="EMBL" id="TDZ16906.1"/>
    </source>
</evidence>
<dbReference type="Proteomes" id="UP000014480">
    <property type="component" value="Unassembled WGS sequence"/>
</dbReference>
<dbReference type="AlphaFoldDB" id="A0A484FGY6"/>
<name>A0A484FGY6_COLOR</name>
<reference evidence="4" key="1">
    <citation type="journal article" date="2013" name="New Phytol.">
        <title>Comparative genomic and transcriptomic analyses reveal the hemibiotrophic stage shift of Colletotrichum fungi.</title>
        <authorList>
            <person name="Gan P."/>
            <person name="Ikeda K."/>
            <person name="Irieda H."/>
            <person name="Narusaka M."/>
            <person name="O'Connell R.J."/>
            <person name="Narusaka Y."/>
            <person name="Takano Y."/>
            <person name="Kubo Y."/>
            <person name="Shirasu K."/>
        </authorList>
    </citation>
    <scope>NUCLEOTIDE SEQUENCE [LARGE SCALE GENOMIC DNA]</scope>
    <source>
        <strain evidence="4">104-T / ATCC 96160 / CBS 514.97 / LARS 414 / MAFF 240422</strain>
    </source>
</reference>
<dbReference type="EMBL" id="AMCV02000032">
    <property type="protein sequence ID" value="TDZ16906.1"/>
    <property type="molecule type" value="Genomic_DNA"/>
</dbReference>
<feature type="transmembrane region" description="Helical" evidence="2">
    <location>
        <begin position="12"/>
        <end position="36"/>
    </location>
</feature>
<sequence length="556" mass="62392">METPASASDIITYIGVPLAVLGVLPILYNTVATLAARSRIRRMLRHARLTALTRSDVVNRVIEVDLPRYAVTPWDRFDHQEEYWSLARHPSSIPGGSWTTFNWRTNTIGLKTQRVEYADQLRQPQVDVGFDELICYLLDLGAVPDPHGWKLLRSSGLWTPAGCTLMLSPDSQHKAVTIAPLDDSDGHLSLAVNWSSHWITRSHESLPPYWVRLPPPQVVDEVKTQRKIDEIAEETEADEDSKKVPSAASSVDSISQAVTASSQRHIACKVSSHGLISAMPEYRDRPSTSLYIDHVRIRPGSSAGTWFASAATAYGTSSRTILWNYRIPDELLAFARGSSVPCGVLEMLGIVGDDQTPEWASKHDDMRDHLELMNRRLREQRDAVSAESRMSPTQREHAVRDRKRKESEQRLDDLRDKMRLDTQRREARAYEAMQSPKWDAALVASHTLRWLQHHCQVPSGTAGGSLRTVAAGLLHRMILDGTFTKEIVSMLDKWKAWADNNGMRNSDLEALREDPKTFALASLLVAVIRDAGGAAEGSLSMDLQECLRMWRQVRLG</sequence>
<keyword evidence="2" id="KW-1133">Transmembrane helix</keyword>
<comment type="caution">
    <text evidence="3">The sequence shown here is derived from an EMBL/GenBank/DDBJ whole genome shotgun (WGS) entry which is preliminary data.</text>
</comment>
<evidence type="ECO:0000256" key="2">
    <source>
        <dbReference type="SAM" id="Phobius"/>
    </source>
</evidence>
<keyword evidence="4" id="KW-1185">Reference proteome</keyword>
<keyword evidence="2" id="KW-0812">Transmembrane</keyword>
<evidence type="ECO:0000313" key="4">
    <source>
        <dbReference type="Proteomes" id="UP000014480"/>
    </source>
</evidence>
<feature type="compositionally biased region" description="Basic and acidic residues" evidence="1">
    <location>
        <begin position="394"/>
        <end position="416"/>
    </location>
</feature>
<gene>
    <name evidence="3" type="ORF">Cob_v010072</name>
</gene>
<evidence type="ECO:0000256" key="1">
    <source>
        <dbReference type="SAM" id="MobiDB-lite"/>
    </source>
</evidence>
<feature type="region of interest" description="Disordered" evidence="1">
    <location>
        <begin position="380"/>
        <end position="416"/>
    </location>
</feature>
<organism evidence="3 4">
    <name type="scientific">Colletotrichum orbiculare (strain 104-T / ATCC 96160 / CBS 514.97 / LARS 414 / MAFF 240422)</name>
    <name type="common">Cucumber anthracnose fungus</name>
    <name type="synonym">Colletotrichum lagenarium</name>
    <dbReference type="NCBI Taxonomy" id="1213857"/>
    <lineage>
        <taxon>Eukaryota</taxon>
        <taxon>Fungi</taxon>
        <taxon>Dikarya</taxon>
        <taxon>Ascomycota</taxon>
        <taxon>Pezizomycotina</taxon>
        <taxon>Sordariomycetes</taxon>
        <taxon>Hypocreomycetidae</taxon>
        <taxon>Glomerellales</taxon>
        <taxon>Glomerellaceae</taxon>
        <taxon>Colletotrichum</taxon>
        <taxon>Colletotrichum orbiculare species complex</taxon>
    </lineage>
</organism>
<dbReference type="OrthoDB" id="3166386at2759"/>